<accession>A0ABM4QHV1</accession>
<proteinExistence type="predicted"/>
<gene>
    <name evidence="4" type="primary">LOC139085477</name>
</gene>
<organism evidence="3 4">
    <name type="scientific">Equus przewalskii</name>
    <name type="common">Przewalski's horse</name>
    <name type="synonym">Equus caballus przewalskii</name>
    <dbReference type="NCBI Taxonomy" id="9798"/>
    <lineage>
        <taxon>Eukaryota</taxon>
        <taxon>Metazoa</taxon>
        <taxon>Chordata</taxon>
        <taxon>Craniata</taxon>
        <taxon>Vertebrata</taxon>
        <taxon>Euteleostomi</taxon>
        <taxon>Mammalia</taxon>
        <taxon>Eutheria</taxon>
        <taxon>Laurasiatheria</taxon>
        <taxon>Perissodactyla</taxon>
        <taxon>Equidae</taxon>
        <taxon>Equus</taxon>
    </lineage>
</organism>
<reference evidence="4" key="1">
    <citation type="submission" date="2025-08" db="UniProtKB">
        <authorList>
            <consortium name="RefSeq"/>
        </authorList>
    </citation>
    <scope>IDENTIFICATION</scope>
    <source>
        <tissue evidence="4">Blood</tissue>
    </source>
</reference>
<keyword evidence="3" id="KW-1185">Reference proteome</keyword>
<dbReference type="Proteomes" id="UP001652662">
    <property type="component" value="Chromosome 9"/>
</dbReference>
<evidence type="ECO:0000313" key="4">
    <source>
        <dbReference type="RefSeq" id="XP_070489018.1"/>
    </source>
</evidence>
<keyword evidence="2" id="KW-0732">Signal</keyword>
<feature type="chain" id="PRO_5047396775" evidence="2">
    <location>
        <begin position="42"/>
        <end position="113"/>
    </location>
</feature>
<evidence type="ECO:0000313" key="3">
    <source>
        <dbReference type="Proteomes" id="UP001652662"/>
    </source>
</evidence>
<sequence>MSEQTGLSHLMAAPVRAPSPAMRLALSLPVLLVALWMVCEGRAPAQADLEPDQADLEPDGVTDVIRRWWKKVGKRLGKEIVKYIIDDINKKNRASATRKMPSKPTGKPQHKNT</sequence>
<feature type="signal peptide" evidence="2">
    <location>
        <begin position="1"/>
        <end position="41"/>
    </location>
</feature>
<evidence type="ECO:0000256" key="2">
    <source>
        <dbReference type="SAM" id="SignalP"/>
    </source>
</evidence>
<feature type="region of interest" description="Disordered" evidence="1">
    <location>
        <begin position="93"/>
        <end position="113"/>
    </location>
</feature>
<protein>
    <submittedName>
        <fullName evidence="4">Apolipoprotein C-I-like isoform X2</fullName>
    </submittedName>
</protein>
<dbReference type="GeneID" id="139085477"/>
<dbReference type="RefSeq" id="XP_070489018.1">
    <property type="nucleotide sequence ID" value="XM_070632917.1"/>
</dbReference>
<name>A0ABM4QHV1_EQUPR</name>
<evidence type="ECO:0000256" key="1">
    <source>
        <dbReference type="SAM" id="MobiDB-lite"/>
    </source>
</evidence>